<organism evidence="2 3">
    <name type="scientific">Thioalkalivibrio nitratireducens (strain DSM 14787 / UNIQEM 213 / ALEN2)</name>
    <dbReference type="NCBI Taxonomy" id="1255043"/>
    <lineage>
        <taxon>Bacteria</taxon>
        <taxon>Pseudomonadati</taxon>
        <taxon>Pseudomonadota</taxon>
        <taxon>Gammaproteobacteria</taxon>
        <taxon>Chromatiales</taxon>
        <taxon>Ectothiorhodospiraceae</taxon>
        <taxon>Thioalkalivibrio</taxon>
    </lineage>
</organism>
<keyword evidence="1" id="KW-0812">Transmembrane</keyword>
<gene>
    <name evidence="2" type="ordered locus">TVNIR_1777</name>
</gene>
<accession>L0DV20</accession>
<dbReference type="PATRIC" id="fig|1255043.3.peg.1800"/>
<dbReference type="STRING" id="1255043.TVNIR_1777"/>
<keyword evidence="1" id="KW-0472">Membrane</keyword>
<feature type="transmembrane region" description="Helical" evidence="1">
    <location>
        <begin position="30"/>
        <end position="52"/>
    </location>
</feature>
<dbReference type="Proteomes" id="UP000010809">
    <property type="component" value="Chromosome"/>
</dbReference>
<name>L0DV20_THIND</name>
<dbReference type="AlphaFoldDB" id="L0DV20"/>
<sequence>MIVLVFALIALAALARLAMAAFPVAGWLLLATGLLWSGAFALFALYYTPILLTPRKT</sequence>
<protein>
    <submittedName>
        <fullName evidence="2">Uncharacterized protein</fullName>
    </submittedName>
</protein>
<keyword evidence="3" id="KW-1185">Reference proteome</keyword>
<dbReference type="InterPro" id="IPR010266">
    <property type="entry name" value="NnrS"/>
</dbReference>
<reference evidence="2" key="1">
    <citation type="submission" date="2015-12" db="EMBL/GenBank/DDBJ databases">
        <authorList>
            <person name="Tikhonova T.V."/>
            <person name="Pavlov A.R."/>
            <person name="Beletsky A.V."/>
            <person name="Mardanov A.V."/>
            <person name="Sorokin D.Y."/>
            <person name="Ravin N.V."/>
            <person name="Popov V.O."/>
        </authorList>
    </citation>
    <scope>NUCLEOTIDE SEQUENCE</scope>
    <source>
        <strain evidence="2">DSM 14787</strain>
    </source>
</reference>
<proteinExistence type="predicted"/>
<dbReference type="HOGENOM" id="CLU_2995258_0_0_6"/>
<dbReference type="Pfam" id="PF05940">
    <property type="entry name" value="NnrS"/>
    <property type="match status" value="1"/>
</dbReference>
<evidence type="ECO:0000256" key="1">
    <source>
        <dbReference type="SAM" id="Phobius"/>
    </source>
</evidence>
<dbReference type="KEGG" id="tni:TVNIR_1777"/>
<evidence type="ECO:0000313" key="3">
    <source>
        <dbReference type="Proteomes" id="UP000010809"/>
    </source>
</evidence>
<evidence type="ECO:0000313" key="2">
    <source>
        <dbReference type="EMBL" id="AGA33439.1"/>
    </source>
</evidence>
<keyword evidence="1" id="KW-1133">Transmembrane helix</keyword>
<dbReference type="EMBL" id="CP003989">
    <property type="protein sequence ID" value="AGA33439.1"/>
    <property type="molecule type" value="Genomic_DNA"/>
</dbReference>